<evidence type="ECO:0000256" key="1">
    <source>
        <dbReference type="ARBA" id="ARBA00004141"/>
    </source>
</evidence>
<dbReference type="PANTHER" id="PTHR37422:SF17">
    <property type="entry name" value="O-ANTIGEN LIGASE"/>
    <property type="match status" value="1"/>
</dbReference>
<evidence type="ECO:0000256" key="2">
    <source>
        <dbReference type="ARBA" id="ARBA00022692"/>
    </source>
</evidence>
<dbReference type="PANTHER" id="PTHR37422">
    <property type="entry name" value="TEICHURONIC ACID BIOSYNTHESIS PROTEIN TUAE"/>
    <property type="match status" value="1"/>
</dbReference>
<proteinExistence type="predicted"/>
<dbReference type="InterPro" id="IPR007016">
    <property type="entry name" value="O-antigen_ligase-rel_domated"/>
</dbReference>
<keyword evidence="7" id="KW-0436">Ligase</keyword>
<feature type="transmembrane region" description="Helical" evidence="5">
    <location>
        <begin position="117"/>
        <end position="135"/>
    </location>
</feature>
<feature type="transmembrane region" description="Helical" evidence="5">
    <location>
        <begin position="196"/>
        <end position="225"/>
    </location>
</feature>
<evidence type="ECO:0000256" key="3">
    <source>
        <dbReference type="ARBA" id="ARBA00022989"/>
    </source>
</evidence>
<name>A0ABS2ZIH1_9BACL</name>
<feature type="domain" description="O-antigen ligase-related" evidence="6">
    <location>
        <begin position="195"/>
        <end position="335"/>
    </location>
</feature>
<feature type="transmembrane region" description="Helical" evidence="5">
    <location>
        <begin position="37"/>
        <end position="55"/>
    </location>
</feature>
<feature type="transmembrane region" description="Helical" evidence="5">
    <location>
        <begin position="162"/>
        <end position="184"/>
    </location>
</feature>
<dbReference type="Pfam" id="PF04932">
    <property type="entry name" value="Wzy_C"/>
    <property type="match status" value="1"/>
</dbReference>
<dbReference type="GO" id="GO:0016874">
    <property type="term" value="F:ligase activity"/>
    <property type="evidence" value="ECO:0007669"/>
    <property type="project" value="UniProtKB-KW"/>
</dbReference>
<dbReference type="Proteomes" id="UP001319060">
    <property type="component" value="Unassembled WGS sequence"/>
</dbReference>
<comment type="subcellular location">
    <subcellularLocation>
        <location evidence="1">Membrane</location>
        <topology evidence="1">Multi-pass membrane protein</topology>
    </subcellularLocation>
</comment>
<feature type="transmembrane region" description="Helical" evidence="5">
    <location>
        <begin position="322"/>
        <end position="346"/>
    </location>
</feature>
<dbReference type="InterPro" id="IPR051533">
    <property type="entry name" value="WaaL-like"/>
</dbReference>
<reference evidence="7 8" key="1">
    <citation type="submission" date="2021-01" db="EMBL/GenBank/DDBJ databases">
        <title>Genome Sequencing of Type Strains.</title>
        <authorList>
            <person name="Lemaire J.F."/>
            <person name="Inderbitzin P."/>
            <person name="Collins S.B."/>
            <person name="Wespe N."/>
            <person name="Knight-Connoni V."/>
        </authorList>
    </citation>
    <scope>NUCLEOTIDE SEQUENCE [LARGE SCALE GENOMIC DNA]</scope>
    <source>
        <strain evidence="7 8">DSM 14730</strain>
    </source>
</reference>
<dbReference type="EMBL" id="JAFHKS010000044">
    <property type="protein sequence ID" value="MBN3546500.1"/>
    <property type="molecule type" value="Genomic_DNA"/>
</dbReference>
<comment type="caution">
    <text evidence="7">The sequence shown here is derived from an EMBL/GenBank/DDBJ whole genome shotgun (WGS) entry which is preliminary data.</text>
</comment>
<keyword evidence="8" id="KW-1185">Reference proteome</keyword>
<evidence type="ECO:0000256" key="4">
    <source>
        <dbReference type="ARBA" id="ARBA00023136"/>
    </source>
</evidence>
<accession>A0ABS2ZIH1</accession>
<evidence type="ECO:0000256" key="5">
    <source>
        <dbReference type="SAM" id="Phobius"/>
    </source>
</evidence>
<evidence type="ECO:0000313" key="8">
    <source>
        <dbReference type="Proteomes" id="UP001319060"/>
    </source>
</evidence>
<sequence>MLSINKHGSFHVSLFLLFLLVFFGKYSLDLGFALKPYMIFLVLFYIIHLSNIHFYKLQLFECAMLMFYMIYCLSGVFALYSTVSMRIVCGIALYLFCYFLMKSLISSSNTFSIERALSYAGIVFNLGSLLFYFLGLKKLNFVLQGDGVYSLGVFMDREYPRLIGLVADPNYLVFYNTLFFTYFLCNLNNMRNRLGLLLCIVTSLLSFSRGGLAAFVAIFILYILIMNHPMRQLRLLIGSFLSIAVMLYVSVTFLRFDIYSVIQSRIQDFSRDGGSGRFELWERAWEYFMGSPWIGIGASNFLPYNRFQFGDSLQVHNTFLEILSETGIIGAFGFLAFLFLTIYQLFQHKVYKKKPYLFLAFFGFLLQMVSLSIIINDLFFMYLAILSVYFHQEEKAVLKEQGEVKFSGDILRGGASL</sequence>
<keyword evidence="3 5" id="KW-1133">Transmembrane helix</keyword>
<feature type="transmembrane region" description="Helical" evidence="5">
    <location>
        <begin position="237"/>
        <end position="256"/>
    </location>
</feature>
<organism evidence="7 8">
    <name type="scientific">Fictibacillus barbaricus</name>
    <dbReference type="NCBI Taxonomy" id="182136"/>
    <lineage>
        <taxon>Bacteria</taxon>
        <taxon>Bacillati</taxon>
        <taxon>Bacillota</taxon>
        <taxon>Bacilli</taxon>
        <taxon>Bacillales</taxon>
        <taxon>Fictibacillaceae</taxon>
        <taxon>Fictibacillus</taxon>
    </lineage>
</organism>
<evidence type="ECO:0000259" key="6">
    <source>
        <dbReference type="Pfam" id="PF04932"/>
    </source>
</evidence>
<keyword evidence="4 5" id="KW-0472">Membrane</keyword>
<gene>
    <name evidence="7" type="ORF">JYA64_14425</name>
</gene>
<feature type="transmembrane region" description="Helical" evidence="5">
    <location>
        <begin position="85"/>
        <end position="105"/>
    </location>
</feature>
<evidence type="ECO:0000313" key="7">
    <source>
        <dbReference type="EMBL" id="MBN3546500.1"/>
    </source>
</evidence>
<protein>
    <submittedName>
        <fullName evidence="7">O-antigen ligase family protein</fullName>
    </submittedName>
</protein>
<feature type="transmembrane region" description="Helical" evidence="5">
    <location>
        <begin position="62"/>
        <end position="79"/>
    </location>
</feature>
<feature type="transmembrane region" description="Helical" evidence="5">
    <location>
        <begin position="358"/>
        <end position="385"/>
    </location>
</feature>
<keyword evidence="2 5" id="KW-0812">Transmembrane</keyword>